<sequence>MALPIAVINVLVSCIGLIAGQSTLLSPSQSIVALNQTASLNASAASTYSPNSTIIHYQTSYLKPSSTITALAGSSIPTAPPITTSANNEDDENEEADKKEKTAIIAASCSGGAILIIGVALVIWSHRKKHDT</sequence>
<name>A0ABN8N8V9_9CNID</name>
<evidence type="ECO:0000256" key="2">
    <source>
        <dbReference type="SAM" id="Phobius"/>
    </source>
</evidence>
<feature type="transmembrane region" description="Helical" evidence="2">
    <location>
        <begin position="6"/>
        <end position="25"/>
    </location>
</feature>
<keyword evidence="2" id="KW-0812">Transmembrane</keyword>
<protein>
    <submittedName>
        <fullName evidence="3">Uncharacterized protein</fullName>
    </submittedName>
</protein>
<evidence type="ECO:0000256" key="1">
    <source>
        <dbReference type="SAM" id="MobiDB-lite"/>
    </source>
</evidence>
<gene>
    <name evidence="3" type="ORF">PEVE_00041124</name>
</gene>
<evidence type="ECO:0000313" key="4">
    <source>
        <dbReference type="Proteomes" id="UP001159427"/>
    </source>
</evidence>
<keyword evidence="2" id="KW-1133">Transmembrane helix</keyword>
<accession>A0ABN8N8V9</accession>
<organism evidence="3 4">
    <name type="scientific">Porites evermanni</name>
    <dbReference type="NCBI Taxonomy" id="104178"/>
    <lineage>
        <taxon>Eukaryota</taxon>
        <taxon>Metazoa</taxon>
        <taxon>Cnidaria</taxon>
        <taxon>Anthozoa</taxon>
        <taxon>Hexacorallia</taxon>
        <taxon>Scleractinia</taxon>
        <taxon>Fungiina</taxon>
        <taxon>Poritidae</taxon>
        <taxon>Porites</taxon>
    </lineage>
</organism>
<proteinExistence type="predicted"/>
<keyword evidence="2" id="KW-0472">Membrane</keyword>
<evidence type="ECO:0000313" key="3">
    <source>
        <dbReference type="EMBL" id="CAH3045790.1"/>
    </source>
</evidence>
<dbReference type="EMBL" id="CALNXI010000773">
    <property type="protein sequence ID" value="CAH3045790.1"/>
    <property type="molecule type" value="Genomic_DNA"/>
</dbReference>
<comment type="caution">
    <text evidence="3">The sequence shown here is derived from an EMBL/GenBank/DDBJ whole genome shotgun (WGS) entry which is preliminary data.</text>
</comment>
<feature type="transmembrane region" description="Helical" evidence="2">
    <location>
        <begin position="103"/>
        <end position="124"/>
    </location>
</feature>
<reference evidence="3 4" key="1">
    <citation type="submission" date="2022-05" db="EMBL/GenBank/DDBJ databases">
        <authorList>
            <consortium name="Genoscope - CEA"/>
            <person name="William W."/>
        </authorList>
    </citation>
    <scope>NUCLEOTIDE SEQUENCE [LARGE SCALE GENOMIC DNA]</scope>
</reference>
<feature type="region of interest" description="Disordered" evidence="1">
    <location>
        <begin position="77"/>
        <end position="99"/>
    </location>
</feature>
<keyword evidence="4" id="KW-1185">Reference proteome</keyword>
<dbReference type="Proteomes" id="UP001159427">
    <property type="component" value="Unassembled WGS sequence"/>
</dbReference>